<dbReference type="RefSeq" id="WP_147053090.1">
    <property type="nucleotide sequence ID" value="NZ_CP042437.1"/>
</dbReference>
<gene>
    <name evidence="1" type="ORF">FSB76_08070</name>
</gene>
<dbReference type="EMBL" id="CP042437">
    <property type="protein sequence ID" value="QEC75904.1"/>
    <property type="molecule type" value="Genomic_DNA"/>
</dbReference>
<reference evidence="1 2" key="1">
    <citation type="journal article" date="2013" name="J. Microbiol.">
        <title>Mucilaginibacter ginsenosidivorax sp. nov., with ginsenoside converting activity isolated from sediment.</title>
        <authorList>
            <person name="Kim J.K."/>
            <person name="Choi T.E."/>
            <person name="Liu Q.M."/>
            <person name="Park H.Y."/>
            <person name="Yi T.H."/>
            <person name="Yoon M.H."/>
            <person name="Kim S.C."/>
            <person name="Im W.T."/>
        </authorList>
    </citation>
    <scope>NUCLEOTIDE SEQUENCE [LARGE SCALE GENOMIC DNA]</scope>
    <source>
        <strain evidence="1 2">KHI28</strain>
    </source>
</reference>
<proteinExistence type="predicted"/>
<evidence type="ECO:0000313" key="1">
    <source>
        <dbReference type="EMBL" id="QEC75904.1"/>
    </source>
</evidence>
<accession>A0A5B8VW45</accession>
<dbReference type="KEGG" id="mgk:FSB76_08070"/>
<organism evidence="1 2">
    <name type="scientific">Mucilaginibacter ginsenosidivorax</name>
    <dbReference type="NCBI Taxonomy" id="862126"/>
    <lineage>
        <taxon>Bacteria</taxon>
        <taxon>Pseudomonadati</taxon>
        <taxon>Bacteroidota</taxon>
        <taxon>Sphingobacteriia</taxon>
        <taxon>Sphingobacteriales</taxon>
        <taxon>Sphingobacteriaceae</taxon>
        <taxon>Mucilaginibacter</taxon>
    </lineage>
</organism>
<name>A0A5B8VW45_9SPHI</name>
<keyword evidence="2" id="KW-1185">Reference proteome</keyword>
<evidence type="ECO:0000313" key="2">
    <source>
        <dbReference type="Proteomes" id="UP000321362"/>
    </source>
</evidence>
<dbReference type="OrthoDB" id="1368127at2"/>
<protein>
    <submittedName>
        <fullName evidence="1">Uncharacterized protein</fullName>
    </submittedName>
</protein>
<dbReference type="Proteomes" id="UP000321362">
    <property type="component" value="Chromosome"/>
</dbReference>
<dbReference type="AlphaFoldDB" id="A0A5B8VW45"/>
<sequence length="128" mass="14898">MSYNQTPWDFDEAIQIEGYKIKYENLREIGQGAPIIGNLLINGKQMPGYGFGGPLIYQNCNLYIPVYIKESSFGWGFKLAVIDLKNLSIRIFGERNHVLHLDKIENGRIYYFISWDKVTYNYYEGVVK</sequence>